<reference evidence="2" key="1">
    <citation type="submission" date="2021-01" db="UniProtKB">
        <authorList>
            <consortium name="EnsemblMetazoa"/>
        </authorList>
    </citation>
    <scope>IDENTIFICATION</scope>
</reference>
<dbReference type="AlphaFoldDB" id="A0A7M5X7M8"/>
<evidence type="ECO:0000256" key="1">
    <source>
        <dbReference type="SAM" id="SignalP"/>
    </source>
</evidence>
<dbReference type="RefSeq" id="XP_066926239.1">
    <property type="nucleotide sequence ID" value="XM_067070138.1"/>
</dbReference>
<feature type="signal peptide" evidence="1">
    <location>
        <begin position="1"/>
        <end position="19"/>
    </location>
</feature>
<keyword evidence="1" id="KW-0732">Signal</keyword>
<dbReference type="GeneID" id="136813632"/>
<feature type="chain" id="PRO_5029749740" evidence="1">
    <location>
        <begin position="20"/>
        <end position="232"/>
    </location>
</feature>
<keyword evidence="3" id="KW-1185">Reference proteome</keyword>
<proteinExistence type="predicted"/>
<protein>
    <submittedName>
        <fullName evidence="2">Uncharacterized protein</fullName>
    </submittedName>
</protein>
<name>A0A7M5X7M8_9CNID</name>
<accession>A0A7M5X7M8</accession>
<sequence length="232" mass="25547">MSWICVLACLTMVPGWSSTMSVSNKELTELETLIKAYKDISGNIQHRAVSNPEPVIPKSTNGNSQLHEQQVEASKVGLKIMAASHAKACGTASRIAFNECNEKANTKNEEQHCAETYVDKYSHCYFGETLTTGSSDLMHCSGSCMWNFDNCLVNSDKVEMFICMNGRDICSNNCPWSNAISSNSKRSGTNCNSVCEGKFDMCFNSAQKGSHIFLCNVSRALCRKQTTCVIDK</sequence>
<organism evidence="2 3">
    <name type="scientific">Clytia hemisphaerica</name>
    <dbReference type="NCBI Taxonomy" id="252671"/>
    <lineage>
        <taxon>Eukaryota</taxon>
        <taxon>Metazoa</taxon>
        <taxon>Cnidaria</taxon>
        <taxon>Hydrozoa</taxon>
        <taxon>Hydroidolina</taxon>
        <taxon>Leptothecata</taxon>
        <taxon>Obeliida</taxon>
        <taxon>Clytiidae</taxon>
        <taxon>Clytia</taxon>
    </lineage>
</organism>
<evidence type="ECO:0000313" key="2">
    <source>
        <dbReference type="EnsemblMetazoa" id="CLYHEMP018812.1"/>
    </source>
</evidence>
<dbReference type="EnsemblMetazoa" id="CLYHEMT018812.1">
    <property type="protein sequence ID" value="CLYHEMP018812.1"/>
    <property type="gene ID" value="CLYHEMG018812"/>
</dbReference>
<evidence type="ECO:0000313" key="3">
    <source>
        <dbReference type="Proteomes" id="UP000594262"/>
    </source>
</evidence>
<dbReference type="OrthoDB" id="10569211at2759"/>
<dbReference type="Proteomes" id="UP000594262">
    <property type="component" value="Unplaced"/>
</dbReference>